<proteinExistence type="predicted"/>
<keyword evidence="2" id="KW-1185">Reference proteome</keyword>
<dbReference type="KEGG" id="vg:65112784"/>
<sequence length="250" mass="28986">MANIVRCNLPSGVQRFQPFTVADYRDFLLVRNDMNSKTLEEQKEIMNELLADYFHEYPPSWRPYIFLKVFTSSIGKTRLPVIWECAKCNKTVKSPLNLSHDGLKNPLIEVAGIKITFNFPDQITDDHVSMIKDNIAEVSDGVNTYKWEALTDDMKLKIIDAIDIKSFESVIEQMTPISITLNLSCCDKHVIKYDNILEIFKLIIHPDEVFNFYQINHVLVKHNYDLNSVMRMIPVERSIALSLIEKDNKK</sequence>
<dbReference type="RefSeq" id="YP_010095150.1">
    <property type="nucleotide sequence ID" value="NC_055743.1"/>
</dbReference>
<evidence type="ECO:0000313" key="1">
    <source>
        <dbReference type="EMBL" id="AWD90351.1"/>
    </source>
</evidence>
<dbReference type="GeneID" id="65112784"/>
<dbReference type="EMBL" id="MH059636">
    <property type="protein sequence ID" value="AWD90351.1"/>
    <property type="molecule type" value="Genomic_DNA"/>
</dbReference>
<reference evidence="1" key="1">
    <citation type="submission" date="2018-03" db="EMBL/GenBank/DDBJ databases">
        <title>Phage therapy in agriculture - a green tech approach to combat plant pathogenic bacteria.</title>
        <authorList>
            <person name="Carstens A.B."/>
            <person name="Djurhuus A.M."/>
            <person name="Hansen L.H."/>
        </authorList>
    </citation>
    <scope>NUCLEOTIDE SEQUENCE [LARGE SCALE GENOMIC DNA]</scope>
</reference>
<protein>
    <submittedName>
        <fullName evidence="1">Baseplate hub assembly catalyst</fullName>
    </submittedName>
</protein>
<accession>A0A2S1GLT4</accession>
<dbReference type="Pfam" id="PF12322">
    <property type="entry name" value="T4_baseplate"/>
    <property type="match status" value="1"/>
</dbReference>
<dbReference type="Proteomes" id="UP000246316">
    <property type="component" value="Segment"/>
</dbReference>
<evidence type="ECO:0000313" key="2">
    <source>
        <dbReference type="Proteomes" id="UP000246316"/>
    </source>
</evidence>
<name>A0A2S1GLT4_9CAUD</name>
<organism evidence="1 2">
    <name type="scientific">Erwinia phage Cronus</name>
    <dbReference type="NCBI Taxonomy" id="2163633"/>
    <lineage>
        <taxon>Viruses</taxon>
        <taxon>Duplodnaviria</taxon>
        <taxon>Heunggongvirae</taxon>
        <taxon>Uroviricota</taxon>
        <taxon>Caudoviricetes</taxon>
        <taxon>Pantevenvirales</taxon>
        <taxon>Straboviridae</taxon>
        <taxon>Tevenvirinae</taxon>
        <taxon>Risoevirus</taxon>
        <taxon>Risoevirus cronus</taxon>
        <taxon>Roskildevirus cronus</taxon>
    </lineage>
</organism>
<dbReference type="InterPro" id="IPR024364">
    <property type="entry name" value="Baseplate_phage_T4-like"/>
</dbReference>